<evidence type="ECO:0000256" key="1">
    <source>
        <dbReference type="SAM" id="Phobius"/>
    </source>
</evidence>
<keyword evidence="3" id="KW-0645">Protease</keyword>
<feature type="transmembrane region" description="Helical" evidence="1">
    <location>
        <begin position="65"/>
        <end position="88"/>
    </location>
</feature>
<dbReference type="Proteomes" id="UP000270673">
    <property type="component" value="Chromosome"/>
</dbReference>
<dbReference type="AlphaFoldDB" id="A0A3S9VNY1"/>
<dbReference type="GO" id="GO:0004175">
    <property type="term" value="F:endopeptidase activity"/>
    <property type="evidence" value="ECO:0007669"/>
    <property type="project" value="UniProtKB-ARBA"/>
</dbReference>
<dbReference type="InterPro" id="IPR003675">
    <property type="entry name" value="Rce1/LyrA-like_dom"/>
</dbReference>
<accession>A0A3S9VNY1</accession>
<feature type="domain" description="CAAX prenyl protease 2/Lysostaphin resistance protein A-like" evidence="2">
    <location>
        <begin position="145"/>
        <end position="244"/>
    </location>
</feature>
<feature type="transmembrane region" description="Helical" evidence="1">
    <location>
        <begin position="269"/>
        <end position="288"/>
    </location>
</feature>
<keyword evidence="1" id="KW-0472">Membrane</keyword>
<dbReference type="GO" id="GO:0006508">
    <property type="term" value="P:proteolysis"/>
    <property type="evidence" value="ECO:0007669"/>
    <property type="project" value="UniProtKB-KW"/>
</dbReference>
<protein>
    <submittedName>
        <fullName evidence="3">CPBP family intramembrane metalloprotease</fullName>
    </submittedName>
</protein>
<organism evidence="3 4">
    <name type="scientific">Butyricimonas faecalis</name>
    <dbReference type="NCBI Taxonomy" id="2093856"/>
    <lineage>
        <taxon>Bacteria</taxon>
        <taxon>Pseudomonadati</taxon>
        <taxon>Bacteroidota</taxon>
        <taxon>Bacteroidia</taxon>
        <taxon>Bacteroidales</taxon>
        <taxon>Odoribacteraceae</taxon>
        <taxon>Butyricimonas</taxon>
    </lineage>
</organism>
<keyword evidence="1" id="KW-0812">Transmembrane</keyword>
<sequence>MNKVMFLEKSYRGNNKWYFYILTLIIVFAAVQVTSIPLAVYSIIMHPEMLSGGTNNLLAVTNTNLGLALLLFTFAGGVVALLLCVKFLHHKKTTDILTGRDRFDVNRVFFGAAVWGLLTLVLLGAQYGFGDTSHLVFQFQPFNFIMMCIVILIFIPFQVAFEEFIFRGYLMQGCILLFKYRWVALLLTGLAFGLLHGTNPEVDRFGFWVAMPQYILMGLLLGLVAIWDDGLELALGLHLANNVISSLVVTHDASALQTHALFKDMAPTASHTDTVVMLVCGIIFLWICNRKYKFFSKINLWRKVERESIKWEVIE</sequence>
<dbReference type="Pfam" id="PF02517">
    <property type="entry name" value="Rce1-like"/>
    <property type="match status" value="1"/>
</dbReference>
<dbReference type="KEGG" id="buy:D8S85_00765"/>
<evidence type="ECO:0000313" key="3">
    <source>
        <dbReference type="EMBL" id="AZS28225.1"/>
    </source>
</evidence>
<keyword evidence="3" id="KW-0482">Metalloprotease</keyword>
<evidence type="ECO:0000313" key="4">
    <source>
        <dbReference type="Proteomes" id="UP000270673"/>
    </source>
</evidence>
<dbReference type="GO" id="GO:0008237">
    <property type="term" value="F:metallopeptidase activity"/>
    <property type="evidence" value="ECO:0007669"/>
    <property type="project" value="UniProtKB-KW"/>
</dbReference>
<evidence type="ECO:0000259" key="2">
    <source>
        <dbReference type="Pfam" id="PF02517"/>
    </source>
</evidence>
<keyword evidence="3" id="KW-0378">Hydrolase</keyword>
<reference evidence="3 4" key="1">
    <citation type="submission" date="2018-10" db="EMBL/GenBank/DDBJ databases">
        <title>Butyricimonas faecalis sp. nov., isolated from human faeces and emended description of the genus Butyricimonas.</title>
        <authorList>
            <person name="Le Roy T."/>
            <person name="Van der Smissen P."/>
            <person name="Paquot A."/>
            <person name="Delzenne N."/>
            <person name="Muccioli G."/>
            <person name="Collet J.-F."/>
            <person name="Cani P.D."/>
        </authorList>
    </citation>
    <scope>NUCLEOTIDE SEQUENCE [LARGE SCALE GENOMIC DNA]</scope>
    <source>
        <strain evidence="3 4">H184</strain>
    </source>
</reference>
<feature type="transmembrane region" description="Helical" evidence="1">
    <location>
        <begin position="233"/>
        <end position="249"/>
    </location>
</feature>
<feature type="transmembrane region" description="Helical" evidence="1">
    <location>
        <begin position="205"/>
        <end position="226"/>
    </location>
</feature>
<keyword evidence="1" id="KW-1133">Transmembrane helix</keyword>
<dbReference type="GO" id="GO:0080120">
    <property type="term" value="P:CAAX-box protein maturation"/>
    <property type="evidence" value="ECO:0007669"/>
    <property type="project" value="UniProtKB-ARBA"/>
</dbReference>
<dbReference type="OrthoDB" id="2806188at2"/>
<gene>
    <name evidence="3" type="ORF">D8S85_00765</name>
</gene>
<feature type="transmembrane region" description="Helical" evidence="1">
    <location>
        <begin position="141"/>
        <end position="161"/>
    </location>
</feature>
<feature type="transmembrane region" description="Helical" evidence="1">
    <location>
        <begin position="182"/>
        <end position="199"/>
    </location>
</feature>
<name>A0A3S9VNY1_9BACT</name>
<proteinExistence type="predicted"/>
<feature type="transmembrane region" description="Helical" evidence="1">
    <location>
        <begin position="108"/>
        <end position="129"/>
    </location>
</feature>
<dbReference type="EMBL" id="CP032819">
    <property type="protein sequence ID" value="AZS28225.1"/>
    <property type="molecule type" value="Genomic_DNA"/>
</dbReference>
<feature type="transmembrane region" description="Helical" evidence="1">
    <location>
        <begin position="20"/>
        <end position="45"/>
    </location>
</feature>
<keyword evidence="4" id="KW-1185">Reference proteome</keyword>